<evidence type="ECO:0000313" key="1">
    <source>
        <dbReference type="EMBL" id="DAE23092.1"/>
    </source>
</evidence>
<sequence length="102" mass="12250">MAISEKLYPIRIFLVKDGLFFICELVRIVRKEVEDLFAVKRKKVFPNRIWSFGPPNLIGRLFFIKIIFSHKLNFYANIGKKYEKPHKNKQNYPYFHTIKENG</sequence>
<dbReference type="EMBL" id="BK015746">
    <property type="protein sequence ID" value="DAE23092.1"/>
    <property type="molecule type" value="Genomic_DNA"/>
</dbReference>
<protein>
    <submittedName>
        <fullName evidence="1">Uncharacterized protein</fullName>
    </submittedName>
</protein>
<organism evidence="1">
    <name type="scientific">Myoviridae sp. ctB3C22</name>
    <dbReference type="NCBI Taxonomy" id="2826629"/>
    <lineage>
        <taxon>Viruses</taxon>
        <taxon>Duplodnaviria</taxon>
        <taxon>Heunggongvirae</taxon>
        <taxon>Uroviricota</taxon>
        <taxon>Caudoviricetes</taxon>
    </lineage>
</organism>
<proteinExistence type="predicted"/>
<accession>A0A8S5QWR2</accession>
<reference evidence="1" key="1">
    <citation type="journal article" date="2021" name="Proc. Natl. Acad. Sci. U.S.A.">
        <title>A Catalog of Tens of Thousands of Viruses from Human Metagenomes Reveals Hidden Associations with Chronic Diseases.</title>
        <authorList>
            <person name="Tisza M.J."/>
            <person name="Buck C.B."/>
        </authorList>
    </citation>
    <scope>NUCLEOTIDE SEQUENCE</scope>
    <source>
        <strain evidence="1">CtB3C22</strain>
    </source>
</reference>
<name>A0A8S5QWR2_9CAUD</name>